<dbReference type="PANTHER" id="PTHR43289:SF34">
    <property type="entry name" value="SERINE_THREONINE-PROTEIN KINASE YBDM-RELATED"/>
    <property type="match status" value="1"/>
</dbReference>
<evidence type="ECO:0000259" key="7">
    <source>
        <dbReference type="PROSITE" id="PS50011"/>
    </source>
</evidence>
<keyword evidence="8" id="KW-0723">Serine/threonine-protein kinase</keyword>
<keyword evidence="2" id="KW-0547">Nucleotide-binding</keyword>
<dbReference type="AlphaFoldDB" id="A0A923E3T2"/>
<evidence type="ECO:0000256" key="3">
    <source>
        <dbReference type="ARBA" id="ARBA00022777"/>
    </source>
</evidence>
<feature type="transmembrane region" description="Helical" evidence="6">
    <location>
        <begin position="418"/>
        <end position="442"/>
    </location>
</feature>
<dbReference type="RefSeq" id="WP_320658123.1">
    <property type="nucleotide sequence ID" value="NZ_JACHMK010000001.1"/>
</dbReference>
<feature type="transmembrane region" description="Helical" evidence="6">
    <location>
        <begin position="463"/>
        <end position="488"/>
    </location>
</feature>
<keyword evidence="9" id="KW-1185">Reference proteome</keyword>
<dbReference type="InterPro" id="IPR008271">
    <property type="entry name" value="Ser/Thr_kinase_AS"/>
</dbReference>
<evidence type="ECO:0000256" key="2">
    <source>
        <dbReference type="ARBA" id="ARBA00022741"/>
    </source>
</evidence>
<feature type="transmembrane region" description="Helical" evidence="6">
    <location>
        <begin position="569"/>
        <end position="590"/>
    </location>
</feature>
<name>A0A923E3T2_9ACTO</name>
<dbReference type="GO" id="GO:0005524">
    <property type="term" value="F:ATP binding"/>
    <property type="evidence" value="ECO:0007669"/>
    <property type="project" value="UniProtKB-KW"/>
</dbReference>
<dbReference type="GO" id="GO:0004674">
    <property type="term" value="F:protein serine/threonine kinase activity"/>
    <property type="evidence" value="ECO:0007669"/>
    <property type="project" value="UniProtKB-KW"/>
</dbReference>
<dbReference type="SUPFAM" id="SSF56112">
    <property type="entry name" value="Protein kinase-like (PK-like)"/>
    <property type="match status" value="1"/>
</dbReference>
<keyword evidence="3 8" id="KW-0418">Kinase</keyword>
<organism evidence="8 9">
    <name type="scientific">Schaalia hyovaginalis</name>
    <dbReference type="NCBI Taxonomy" id="29316"/>
    <lineage>
        <taxon>Bacteria</taxon>
        <taxon>Bacillati</taxon>
        <taxon>Actinomycetota</taxon>
        <taxon>Actinomycetes</taxon>
        <taxon>Actinomycetales</taxon>
        <taxon>Actinomycetaceae</taxon>
        <taxon>Schaalia</taxon>
    </lineage>
</organism>
<keyword evidence="6" id="KW-0472">Membrane</keyword>
<keyword evidence="6" id="KW-0812">Transmembrane</keyword>
<evidence type="ECO:0000256" key="5">
    <source>
        <dbReference type="SAM" id="MobiDB-lite"/>
    </source>
</evidence>
<dbReference type="InterPro" id="IPR011009">
    <property type="entry name" value="Kinase-like_dom_sf"/>
</dbReference>
<dbReference type="PROSITE" id="PS00108">
    <property type="entry name" value="PROTEIN_KINASE_ST"/>
    <property type="match status" value="1"/>
</dbReference>
<dbReference type="Gene3D" id="1.10.510.10">
    <property type="entry name" value="Transferase(Phosphotransferase) domain 1"/>
    <property type="match status" value="1"/>
</dbReference>
<reference evidence="8" key="1">
    <citation type="submission" date="2020-08" db="EMBL/GenBank/DDBJ databases">
        <title>Sequencing the genomes of 1000 actinobacteria strains.</title>
        <authorList>
            <person name="Klenk H.-P."/>
        </authorList>
    </citation>
    <scope>NUCLEOTIDE SEQUENCE</scope>
    <source>
        <strain evidence="8">DSM 10695</strain>
    </source>
</reference>
<sequence>MNAGDEIGGYALVRRLGSGGAGTVWLAEDGGGSKVALKLVHPALAADEAARRRLEREAATVNSVRSDCVAHVVDIETEASQPFIATEFVEGPTLASLLAQGPLSPQTVAALAMDLARTVEAVHEARIVHRDIKPSNIICSLDGPVLIDFGIAMTDGDEHFTRTGLVSGTAGYTAPELLRAQEANDASDWWAWAATLLAASTGRPPYGTGDVQGVIMRVLTGEADLAGVDPRVAPVLRLALSPDASARPGVDEIVEELVAAFGLPQGALDSDELDWAALFADEADRARTQVIAPPPSPEPPLARTRAMPTSDVTVPLGTRSAPLVPPPVVPSDSYAAAGAPWPQAQYPSAPEGAPFQPNPHPGAPPVGGAPYGGPLSAAVYEDSAAFPYALDAGYVPDFPRVPWVLGPALLMPLGMLPILMGASGTLLVLGLLLLVAFAGACLRRRERRRCRAGVKRASDTAAMIAASPLMLLRAAAGLALSLALGVLVPYGAWVLNSYASTGDPMWQMIPSLVTSPKATIGTGIVADPFGAAGAWLVSWGGLLLAWCMPSAVDLRDGAGRFTRAVLRGWWMRALVVLACAGVVFATWILLTGGIAGAAA</sequence>
<accession>A0A923E3T2</accession>
<protein>
    <submittedName>
        <fullName evidence="8">Serine/threonine protein kinase</fullName>
    </submittedName>
</protein>
<dbReference type="PROSITE" id="PS50011">
    <property type="entry name" value="PROTEIN_KINASE_DOM"/>
    <property type="match status" value="1"/>
</dbReference>
<keyword evidence="4" id="KW-0067">ATP-binding</keyword>
<proteinExistence type="predicted"/>
<comment type="caution">
    <text evidence="8">The sequence shown here is derived from an EMBL/GenBank/DDBJ whole genome shotgun (WGS) entry which is preliminary data.</text>
</comment>
<feature type="region of interest" description="Disordered" evidence="5">
    <location>
        <begin position="340"/>
        <end position="364"/>
    </location>
</feature>
<dbReference type="Gene3D" id="3.30.200.20">
    <property type="entry name" value="Phosphorylase Kinase, domain 1"/>
    <property type="match status" value="1"/>
</dbReference>
<evidence type="ECO:0000256" key="1">
    <source>
        <dbReference type="ARBA" id="ARBA00022679"/>
    </source>
</evidence>
<dbReference type="InterPro" id="IPR000719">
    <property type="entry name" value="Prot_kinase_dom"/>
</dbReference>
<dbReference type="PANTHER" id="PTHR43289">
    <property type="entry name" value="MITOGEN-ACTIVATED PROTEIN KINASE KINASE KINASE 20-RELATED"/>
    <property type="match status" value="1"/>
</dbReference>
<keyword evidence="6" id="KW-1133">Transmembrane helix</keyword>
<dbReference type="Pfam" id="PF00069">
    <property type="entry name" value="Pkinase"/>
    <property type="match status" value="1"/>
</dbReference>
<dbReference type="EMBL" id="JACHMK010000001">
    <property type="protein sequence ID" value="MBB6335531.1"/>
    <property type="molecule type" value="Genomic_DNA"/>
</dbReference>
<evidence type="ECO:0000256" key="4">
    <source>
        <dbReference type="ARBA" id="ARBA00022840"/>
    </source>
</evidence>
<evidence type="ECO:0000313" key="8">
    <source>
        <dbReference type="EMBL" id="MBB6335531.1"/>
    </source>
</evidence>
<dbReference type="SMART" id="SM00220">
    <property type="entry name" value="S_TKc"/>
    <property type="match status" value="1"/>
</dbReference>
<evidence type="ECO:0000256" key="6">
    <source>
        <dbReference type="SAM" id="Phobius"/>
    </source>
</evidence>
<feature type="domain" description="Protein kinase" evidence="7">
    <location>
        <begin position="10"/>
        <end position="261"/>
    </location>
</feature>
<keyword evidence="1" id="KW-0808">Transferase</keyword>
<dbReference type="CDD" id="cd14014">
    <property type="entry name" value="STKc_PknB_like"/>
    <property type="match status" value="1"/>
</dbReference>
<dbReference type="Proteomes" id="UP000617426">
    <property type="component" value="Unassembled WGS sequence"/>
</dbReference>
<feature type="transmembrane region" description="Helical" evidence="6">
    <location>
        <begin position="529"/>
        <end position="548"/>
    </location>
</feature>
<gene>
    <name evidence="8" type="ORF">HD592_002096</name>
</gene>
<evidence type="ECO:0000313" key="9">
    <source>
        <dbReference type="Proteomes" id="UP000617426"/>
    </source>
</evidence>